<dbReference type="PRINTS" id="PR00081">
    <property type="entry name" value="GDHRDH"/>
</dbReference>
<dbReference type="GO" id="GO:0016616">
    <property type="term" value="F:oxidoreductase activity, acting on the CH-OH group of donors, NAD or NADP as acceptor"/>
    <property type="evidence" value="ECO:0007669"/>
    <property type="project" value="TreeGrafter"/>
</dbReference>
<evidence type="ECO:0000256" key="2">
    <source>
        <dbReference type="ARBA" id="ARBA00023002"/>
    </source>
</evidence>
<dbReference type="AlphaFoldDB" id="A0A6J6W1W4"/>
<comment type="similarity">
    <text evidence="1">Belongs to the short-chain dehydrogenases/reductases (SDR) family.</text>
</comment>
<organism evidence="4">
    <name type="scientific">freshwater metagenome</name>
    <dbReference type="NCBI Taxonomy" id="449393"/>
    <lineage>
        <taxon>unclassified sequences</taxon>
        <taxon>metagenomes</taxon>
        <taxon>ecological metagenomes</taxon>
    </lineage>
</organism>
<evidence type="ECO:0000256" key="1">
    <source>
        <dbReference type="ARBA" id="ARBA00006484"/>
    </source>
</evidence>
<proteinExistence type="inferred from homology"/>
<dbReference type="PANTHER" id="PTHR42760:SF115">
    <property type="entry name" value="3-OXOACYL-[ACYL-CARRIER-PROTEIN] REDUCTASE FABG"/>
    <property type="match status" value="1"/>
</dbReference>
<dbReference type="CDD" id="cd05233">
    <property type="entry name" value="SDR_c"/>
    <property type="match status" value="1"/>
</dbReference>
<dbReference type="EMBL" id="CAEZWM010000192">
    <property type="protein sequence ID" value="CAB4667945.1"/>
    <property type="molecule type" value="Genomic_DNA"/>
</dbReference>
<dbReference type="PRINTS" id="PR00080">
    <property type="entry name" value="SDRFAMILY"/>
</dbReference>
<dbReference type="EMBL" id="CAEZZU010000094">
    <property type="protein sequence ID" value="CAB4778992.1"/>
    <property type="molecule type" value="Genomic_DNA"/>
</dbReference>
<dbReference type="PROSITE" id="PS00061">
    <property type="entry name" value="ADH_SHORT"/>
    <property type="match status" value="1"/>
</dbReference>
<dbReference type="FunFam" id="3.40.50.720:FF:000084">
    <property type="entry name" value="Short-chain dehydrogenase reductase"/>
    <property type="match status" value="1"/>
</dbReference>
<gene>
    <name evidence="3" type="ORF">UFOPK2242_01305</name>
    <name evidence="4" type="ORF">UFOPK2925_00736</name>
</gene>
<dbReference type="InterPro" id="IPR002347">
    <property type="entry name" value="SDR_fam"/>
</dbReference>
<evidence type="ECO:0000313" key="4">
    <source>
        <dbReference type="EMBL" id="CAB4778992.1"/>
    </source>
</evidence>
<dbReference type="InterPro" id="IPR020904">
    <property type="entry name" value="Sc_DH/Rdtase_CS"/>
</dbReference>
<protein>
    <submittedName>
        <fullName evidence="4">Unannotated protein</fullName>
    </submittedName>
</protein>
<evidence type="ECO:0000313" key="3">
    <source>
        <dbReference type="EMBL" id="CAB4667945.1"/>
    </source>
</evidence>
<dbReference type="PANTHER" id="PTHR42760">
    <property type="entry name" value="SHORT-CHAIN DEHYDROGENASES/REDUCTASES FAMILY MEMBER"/>
    <property type="match status" value="1"/>
</dbReference>
<dbReference type="SUPFAM" id="SSF51735">
    <property type="entry name" value="NAD(P)-binding Rossmann-fold domains"/>
    <property type="match status" value="1"/>
</dbReference>
<reference evidence="4" key="1">
    <citation type="submission" date="2020-05" db="EMBL/GenBank/DDBJ databases">
        <authorList>
            <person name="Chiriac C."/>
            <person name="Salcher M."/>
            <person name="Ghai R."/>
            <person name="Kavagutti S V."/>
        </authorList>
    </citation>
    <scope>NUCLEOTIDE SEQUENCE</scope>
</reference>
<dbReference type="Gene3D" id="3.40.50.720">
    <property type="entry name" value="NAD(P)-binding Rossmann-like Domain"/>
    <property type="match status" value="1"/>
</dbReference>
<keyword evidence="2" id="KW-0560">Oxidoreductase</keyword>
<accession>A0A6J6W1W4</accession>
<sequence length="256" mass="26324">MPRFTDRIAIVTGAGSGLGKATAELFAAEGAKVAVLDIAEEAADRVAAEIVANGGTATAFRSDVSDLDGCISTVEAVSSALGRPQILVNSAGILGSARSEEETAEQWRRIIAVNLDGTFFMCRATLPYLLDGGGTIVNIASNAGFMGQPFSAAYCASKGGVVNLTRALAVEYVARGVRVNAVAPGGMRTPLTKSFKLPEGASVDDLRTIISKIGVSQAEEVATCVAYVASDDARYMVGSIVNFDGGLVSYGGGFPE</sequence>
<name>A0A6J6W1W4_9ZZZZ</name>
<dbReference type="Pfam" id="PF00106">
    <property type="entry name" value="adh_short"/>
    <property type="match status" value="1"/>
</dbReference>
<dbReference type="InterPro" id="IPR036291">
    <property type="entry name" value="NAD(P)-bd_dom_sf"/>
</dbReference>